<keyword evidence="4" id="KW-1185">Reference proteome</keyword>
<dbReference type="PANTHER" id="PTHR37769:SF1">
    <property type="entry name" value="OS08G0243900 PROTEIN"/>
    <property type="match status" value="1"/>
</dbReference>
<proteinExistence type="predicted"/>
<evidence type="ECO:0000313" key="4">
    <source>
        <dbReference type="Proteomes" id="UP001497444"/>
    </source>
</evidence>
<dbReference type="PROSITE" id="PS51072">
    <property type="entry name" value="MHD"/>
    <property type="match status" value="1"/>
</dbReference>
<organism evidence="3 4">
    <name type="scientific">Sphagnum jensenii</name>
    <dbReference type="NCBI Taxonomy" id="128206"/>
    <lineage>
        <taxon>Eukaryota</taxon>
        <taxon>Viridiplantae</taxon>
        <taxon>Streptophyta</taxon>
        <taxon>Embryophyta</taxon>
        <taxon>Bryophyta</taxon>
        <taxon>Sphagnophytina</taxon>
        <taxon>Sphagnopsida</taxon>
        <taxon>Sphagnales</taxon>
        <taxon>Sphagnaceae</taxon>
        <taxon>Sphagnum</taxon>
    </lineage>
</organism>
<dbReference type="EMBL" id="OZ020097">
    <property type="protein sequence ID" value="CAK9269099.1"/>
    <property type="molecule type" value="Genomic_DNA"/>
</dbReference>
<dbReference type="InterPro" id="IPR028565">
    <property type="entry name" value="MHD"/>
</dbReference>
<feature type="domain" description="MHD" evidence="2">
    <location>
        <begin position="406"/>
        <end position="654"/>
    </location>
</feature>
<dbReference type="InterPro" id="IPR018808">
    <property type="entry name" value="Muniscin_C"/>
</dbReference>
<evidence type="ECO:0000259" key="2">
    <source>
        <dbReference type="PROSITE" id="PS51072"/>
    </source>
</evidence>
<reference evidence="3 4" key="1">
    <citation type="submission" date="2024-02" db="EMBL/GenBank/DDBJ databases">
        <authorList>
            <consortium name="ELIXIR-Norway"/>
            <consortium name="Elixir Norway"/>
        </authorList>
    </citation>
    <scope>NUCLEOTIDE SEQUENCE [LARGE SCALE GENOMIC DNA]</scope>
</reference>
<feature type="region of interest" description="Disordered" evidence="1">
    <location>
        <begin position="586"/>
        <end position="605"/>
    </location>
</feature>
<feature type="compositionally biased region" description="Polar residues" evidence="1">
    <location>
        <begin position="229"/>
        <end position="243"/>
    </location>
</feature>
<dbReference type="Proteomes" id="UP001497444">
    <property type="component" value="Chromosome 2"/>
</dbReference>
<dbReference type="PANTHER" id="PTHR37769">
    <property type="entry name" value="OS08G0243900 PROTEIN"/>
    <property type="match status" value="1"/>
</dbReference>
<feature type="region of interest" description="Disordered" evidence="1">
    <location>
        <begin position="227"/>
        <end position="253"/>
    </location>
</feature>
<gene>
    <name evidence="3" type="ORF">CSSPJE1EN1_LOCUS14577</name>
</gene>
<dbReference type="Pfam" id="PF10291">
    <property type="entry name" value="muHD"/>
    <property type="match status" value="1"/>
</dbReference>
<name>A0ABP0WRU2_9BRYO</name>
<dbReference type="SUPFAM" id="SSF49447">
    <property type="entry name" value="Second domain of Mu2 adaptin subunit (ap50) of ap2 adaptor"/>
    <property type="match status" value="1"/>
</dbReference>
<sequence>MACLALSLQPVNGPDVLLQTREWFPPARAAVASFSFRTTRAEYASNRHDPMDELSPGLGDEALAASSGQVVVGKESKYRVIYRLVNTVYVLGITSADLDDVDSNIFACACMVNQAVSVVVAACKGVDVTPDKLSRKYTEVYMALDVVLHGVSAARLSTILSTFHAEGVSNIVTSATELENKSRGADSWNQVKVYPLDRLSNIEVLSNTTFELPEETLAAGDEAAAAFGTPSQTSGTATPASQQSEEKLNTPNADPFAASDAIVTPESDLVGKFQKSKDAQLDVTAGLADLTVPTLPLGGNSAQSTSVAIEGFEGDYGGVEFGDEAGGFGDAFEGFNEAFGGGLDPSEFGATTAPKDKAPGLGGLELLEGGGISNQAGKVPGAADGATKPTGALELAGGMVEKAAPIKGPLLWLTEEISAEFEGLTLLRVGLQGSVQLQTLSSSGSGNKSDIEFSFSLDGAAGIKRAVVQTSVTSSLGKGLFHVRTAPSDKPLTLVKYRLQPRFTPLPLRVRLFSKSEDSLLSIMVQYVANPYLPGVLKDVNFILSLPFSPISLKMSPRGTLDRTSNELRWQVPHIEVNAPPQRLRAQLPIGPKPEEPTSNGNGHVEKPKIVVRVEFSCSGETSLSGIVISPTAKDTTNFTVVENICKAGQYLCS</sequence>
<dbReference type="InterPro" id="IPR036168">
    <property type="entry name" value="AP2_Mu_C_sf"/>
</dbReference>
<accession>A0ABP0WRU2</accession>
<protein>
    <recommendedName>
        <fullName evidence="2">MHD domain-containing protein</fullName>
    </recommendedName>
</protein>
<evidence type="ECO:0000313" key="3">
    <source>
        <dbReference type="EMBL" id="CAK9269099.1"/>
    </source>
</evidence>
<evidence type="ECO:0000256" key="1">
    <source>
        <dbReference type="SAM" id="MobiDB-lite"/>
    </source>
</evidence>